<evidence type="ECO:0000259" key="4">
    <source>
        <dbReference type="Pfam" id="PF13205"/>
    </source>
</evidence>
<evidence type="ECO:0000256" key="2">
    <source>
        <dbReference type="SAM" id="MobiDB-lite"/>
    </source>
</evidence>
<name>A0A9D1H3T1_9FIRM</name>
<feature type="region of interest" description="Disordered" evidence="2">
    <location>
        <begin position="39"/>
        <end position="75"/>
    </location>
</feature>
<feature type="region of interest" description="Disordered" evidence="2">
    <location>
        <begin position="276"/>
        <end position="301"/>
    </location>
</feature>
<proteinExistence type="predicted"/>
<reference evidence="5" key="1">
    <citation type="submission" date="2020-10" db="EMBL/GenBank/DDBJ databases">
        <authorList>
            <person name="Gilroy R."/>
        </authorList>
    </citation>
    <scope>NUCLEOTIDE SEQUENCE</scope>
    <source>
        <strain evidence="5">CHK181-108</strain>
    </source>
</reference>
<feature type="domain" description="SbsA Ig-like" evidence="4">
    <location>
        <begin position="507"/>
        <end position="613"/>
    </location>
</feature>
<feature type="non-terminal residue" evidence="5">
    <location>
        <position position="647"/>
    </location>
</feature>
<feature type="compositionally biased region" description="Basic and acidic residues" evidence="2">
    <location>
        <begin position="61"/>
        <end position="73"/>
    </location>
</feature>
<gene>
    <name evidence="5" type="ORF">IAA60_05410</name>
</gene>
<accession>A0A9D1H3T1</accession>
<feature type="signal peptide" evidence="3">
    <location>
        <begin position="1"/>
        <end position="24"/>
    </location>
</feature>
<reference evidence="5" key="2">
    <citation type="journal article" date="2021" name="PeerJ">
        <title>Extensive microbial diversity within the chicken gut microbiome revealed by metagenomics and culture.</title>
        <authorList>
            <person name="Gilroy R."/>
            <person name="Ravi A."/>
            <person name="Getino M."/>
            <person name="Pursley I."/>
            <person name="Horton D.L."/>
            <person name="Alikhan N.F."/>
            <person name="Baker D."/>
            <person name="Gharbi K."/>
            <person name="Hall N."/>
            <person name="Watson M."/>
            <person name="Adriaenssens E.M."/>
            <person name="Foster-Nyarko E."/>
            <person name="Jarju S."/>
            <person name="Secka A."/>
            <person name="Antonio M."/>
            <person name="Oren A."/>
            <person name="Chaudhuri R.R."/>
            <person name="La Ragione R."/>
            <person name="Hildebrand F."/>
            <person name="Pallen M.J."/>
        </authorList>
    </citation>
    <scope>NUCLEOTIDE SEQUENCE</scope>
    <source>
        <strain evidence="5">CHK181-108</strain>
    </source>
</reference>
<evidence type="ECO:0000256" key="1">
    <source>
        <dbReference type="ARBA" id="ARBA00022729"/>
    </source>
</evidence>
<evidence type="ECO:0000313" key="6">
    <source>
        <dbReference type="Proteomes" id="UP000824165"/>
    </source>
</evidence>
<protein>
    <submittedName>
        <fullName evidence="5">Ig-like domain-containing protein</fullName>
    </submittedName>
</protein>
<evidence type="ECO:0000256" key="3">
    <source>
        <dbReference type="SAM" id="SignalP"/>
    </source>
</evidence>
<evidence type="ECO:0000313" key="5">
    <source>
        <dbReference type="EMBL" id="HIT85326.1"/>
    </source>
</evidence>
<dbReference type="Pfam" id="PF13205">
    <property type="entry name" value="Big_5"/>
    <property type="match status" value="1"/>
</dbReference>
<sequence length="647" mass="69705">MLRKLIAVLLGASLAASSFSAVFAEAGAAGIPLEENGAAQTGVTGMEPGGAENTENEETPEETKAPEETKTPEAPEAVNITAVPTEQPPHQAGLSDIADIAESKAAVLAENRSWSSNDSFDTSSGNGSWGEVWQAETFNSQTSTYSNAAGIYNGAFANDGWTWNNALIKGDMLTVAQGELALTQHPVRAFVAPEAGTVKIAASEIVHNTDAKKIILRIKQNDTELWSNEVNWWGSTQQPELTADVAQGDKIRFEVIQLESRAWGYDINWVSAVSYTDGSASEPTPDPTPDATPMPDDDSRRVYRASDSYSTVQNGDNIWKWQSYVVSTGEYTDLTNVTESQLNFGPYDPAAGEYTYDTSWTAGTDWRWVSVGKKSMRISVDPGDPTSEETDGMMKVRRDHAVRTFTAPKRGTASIGADGGILNAHNTANGTHVRIMLLPADGSGAIQIWPADTDYENIVGEYTFEPIEVSLEKGDRLTFENVFKYIQGGCSPWDTVIDWDPVIEYKTVYPVLVSAKPENGAADVPLNYNHTVTFDKALSPVSADNVAVYKLTPDGEKEECGAVCAYAEANGETISFRLDGLEPYTSYIAVIDGILISGLDETNECSQELTFTTGQAINIGEASYSGGVVSCAINNPYDEPLSATLMA</sequence>
<dbReference type="EMBL" id="DVLU01000052">
    <property type="protein sequence ID" value="HIT85326.1"/>
    <property type="molecule type" value="Genomic_DNA"/>
</dbReference>
<organism evidence="5 6">
    <name type="scientific">Candidatus Ornithomonoglobus intestinigallinarum</name>
    <dbReference type="NCBI Taxonomy" id="2840894"/>
    <lineage>
        <taxon>Bacteria</taxon>
        <taxon>Bacillati</taxon>
        <taxon>Bacillota</taxon>
        <taxon>Clostridia</taxon>
        <taxon>Candidatus Ornithomonoglobus</taxon>
    </lineage>
</organism>
<comment type="caution">
    <text evidence="5">The sequence shown here is derived from an EMBL/GenBank/DDBJ whole genome shotgun (WGS) entry which is preliminary data.</text>
</comment>
<dbReference type="InterPro" id="IPR032812">
    <property type="entry name" value="SbsA_Ig"/>
</dbReference>
<feature type="chain" id="PRO_5038713976" evidence="3">
    <location>
        <begin position="25"/>
        <end position="647"/>
    </location>
</feature>
<dbReference type="AlphaFoldDB" id="A0A9D1H3T1"/>
<keyword evidence="1 3" id="KW-0732">Signal</keyword>
<dbReference type="Proteomes" id="UP000824165">
    <property type="component" value="Unassembled WGS sequence"/>
</dbReference>